<gene>
    <name evidence="1" type="ORF">FHS18_005154</name>
</gene>
<organism evidence="1 2">
    <name type="scientific">Paenibacillus phyllosphaerae</name>
    <dbReference type="NCBI Taxonomy" id="274593"/>
    <lineage>
        <taxon>Bacteria</taxon>
        <taxon>Bacillati</taxon>
        <taxon>Bacillota</taxon>
        <taxon>Bacilli</taxon>
        <taxon>Bacillales</taxon>
        <taxon>Paenibacillaceae</taxon>
        <taxon>Paenibacillus</taxon>
    </lineage>
</organism>
<protein>
    <submittedName>
        <fullName evidence="1">Uncharacterized protein</fullName>
    </submittedName>
</protein>
<dbReference type="EMBL" id="JACHXK010000016">
    <property type="protein sequence ID" value="MBB3113051.1"/>
    <property type="molecule type" value="Genomic_DNA"/>
</dbReference>
<evidence type="ECO:0000313" key="1">
    <source>
        <dbReference type="EMBL" id="MBB3113051.1"/>
    </source>
</evidence>
<reference evidence="1 2" key="1">
    <citation type="submission" date="2020-08" db="EMBL/GenBank/DDBJ databases">
        <title>Genomic Encyclopedia of Type Strains, Phase III (KMG-III): the genomes of soil and plant-associated and newly described type strains.</title>
        <authorList>
            <person name="Whitman W."/>
        </authorList>
    </citation>
    <scope>NUCLEOTIDE SEQUENCE [LARGE SCALE GENOMIC DNA]</scope>
    <source>
        <strain evidence="1 2">CECT 5862</strain>
    </source>
</reference>
<accession>A0A7W5FQ26</accession>
<sequence>MSPPKCIYYSLRLHSYYNKVRSKITGLTVLFMLALAIDGGTRRVPLFFCAWGTRLVREQVAAAAGASFLTLACSE</sequence>
<proteinExistence type="predicted"/>
<name>A0A7W5FQ26_9BACL</name>
<dbReference type="AlphaFoldDB" id="A0A7W5FQ26"/>
<dbReference type="Proteomes" id="UP000570361">
    <property type="component" value="Unassembled WGS sequence"/>
</dbReference>
<comment type="caution">
    <text evidence="1">The sequence shown here is derived from an EMBL/GenBank/DDBJ whole genome shotgun (WGS) entry which is preliminary data.</text>
</comment>
<keyword evidence="2" id="KW-1185">Reference proteome</keyword>
<evidence type="ECO:0000313" key="2">
    <source>
        <dbReference type="Proteomes" id="UP000570361"/>
    </source>
</evidence>